<evidence type="ECO:0000259" key="3">
    <source>
        <dbReference type="Pfam" id="PF07687"/>
    </source>
</evidence>
<dbReference type="GO" id="GO:0046872">
    <property type="term" value="F:metal ion binding"/>
    <property type="evidence" value="ECO:0007669"/>
    <property type="project" value="UniProtKB-KW"/>
</dbReference>
<dbReference type="PIRSF" id="PIRSF005962">
    <property type="entry name" value="Pept_M20D_amidohydro"/>
    <property type="match status" value="1"/>
</dbReference>
<dbReference type="Gene3D" id="3.40.630.10">
    <property type="entry name" value="Zn peptidases"/>
    <property type="match status" value="1"/>
</dbReference>
<dbReference type="Gene3D" id="3.30.70.360">
    <property type="match status" value="1"/>
</dbReference>
<dbReference type="InterPro" id="IPR036264">
    <property type="entry name" value="Bact_exopeptidase_dim_dom"/>
</dbReference>
<sequence>MSVIEDARGQQDELRRFRRELHGEPELGLELPRTQERVLAELDGLALETTLGKEVSSIGAVLRGGAGAGTPADRRPTVLLRADMDALPVQEETGVDYSSRVAGTMHACGHDLHTAMLVGAARILNDRRDRLPGDVVLMFQPGEEGYDGAAYMVREGILDLAGRRVDAAYGLHVMSAMMPPALFASRPGPLMSASDVLHVTVHGAGGHGSAPHRAKDPVVVAAEITTALQTVVTRHFDMFDPVVVTVGRLVAGTKANVIPASAEIEATVRSFSTENQERLREDLPRLVTGIARAHGLDAEVEYQFQYPLTINDRAETDFLARTTTELFGEQRFVPMVNPVAGSEDFSRVLDEVPGAFAFLSAVGPGVDPATAAYNHSPFATFDDQVLADGAALYAQLAIDRLESLSTQEKQ</sequence>
<dbReference type="RefSeq" id="WP_094359655.1">
    <property type="nucleotide sequence ID" value="NZ_NMVK01000026.1"/>
</dbReference>
<protein>
    <submittedName>
        <fullName evidence="4">Amidohydrolase</fullName>
    </submittedName>
</protein>
<dbReference type="SUPFAM" id="SSF53187">
    <property type="entry name" value="Zn-dependent exopeptidases"/>
    <property type="match status" value="1"/>
</dbReference>
<feature type="domain" description="Peptidase M20 dimerisation" evidence="3">
    <location>
        <begin position="197"/>
        <end position="285"/>
    </location>
</feature>
<dbReference type="GO" id="GO:0050118">
    <property type="term" value="F:N-acetyldiaminopimelate deacetylase activity"/>
    <property type="evidence" value="ECO:0007669"/>
    <property type="project" value="UniProtKB-ARBA"/>
</dbReference>
<dbReference type="EMBL" id="NMVO01000013">
    <property type="protein sequence ID" value="OYO13312.1"/>
    <property type="molecule type" value="Genomic_DNA"/>
</dbReference>
<dbReference type="PANTHER" id="PTHR11014:SF63">
    <property type="entry name" value="METALLOPEPTIDASE, PUTATIVE (AFU_ORTHOLOGUE AFUA_6G09600)-RELATED"/>
    <property type="match status" value="1"/>
</dbReference>
<dbReference type="GO" id="GO:0019877">
    <property type="term" value="P:diaminopimelate biosynthetic process"/>
    <property type="evidence" value="ECO:0007669"/>
    <property type="project" value="UniProtKB-ARBA"/>
</dbReference>
<feature type="binding site" evidence="2">
    <location>
        <position position="172"/>
    </location>
    <ligand>
        <name>Mn(2+)</name>
        <dbReference type="ChEBI" id="CHEBI:29035"/>
        <label>2</label>
    </ligand>
</feature>
<keyword evidence="2" id="KW-0464">Manganese</keyword>
<dbReference type="InterPro" id="IPR011650">
    <property type="entry name" value="Peptidase_M20_dimer"/>
</dbReference>
<keyword evidence="5" id="KW-1185">Reference proteome</keyword>
<evidence type="ECO:0000313" key="5">
    <source>
        <dbReference type="Proteomes" id="UP000215896"/>
    </source>
</evidence>
<dbReference type="Pfam" id="PF01546">
    <property type="entry name" value="Peptidase_M20"/>
    <property type="match status" value="1"/>
</dbReference>
<dbReference type="SUPFAM" id="SSF55031">
    <property type="entry name" value="Bacterial exopeptidase dimerisation domain"/>
    <property type="match status" value="1"/>
</dbReference>
<dbReference type="PANTHER" id="PTHR11014">
    <property type="entry name" value="PEPTIDASE M20 FAMILY MEMBER"/>
    <property type="match status" value="1"/>
</dbReference>
<evidence type="ECO:0000256" key="1">
    <source>
        <dbReference type="ARBA" id="ARBA00022801"/>
    </source>
</evidence>
<feature type="binding site" evidence="2">
    <location>
        <position position="110"/>
    </location>
    <ligand>
        <name>Mn(2+)</name>
        <dbReference type="ChEBI" id="CHEBI:29035"/>
        <label>2</label>
    </ligand>
</feature>
<dbReference type="NCBIfam" id="TIGR01891">
    <property type="entry name" value="amidohydrolases"/>
    <property type="match status" value="1"/>
</dbReference>
<proteinExistence type="predicted"/>
<dbReference type="InterPro" id="IPR017439">
    <property type="entry name" value="Amidohydrolase"/>
</dbReference>
<name>A0A255GCY0_9ACTN</name>
<evidence type="ECO:0000313" key="4">
    <source>
        <dbReference type="EMBL" id="OYO13312.1"/>
    </source>
</evidence>
<keyword evidence="1 4" id="KW-0378">Hydrolase</keyword>
<organism evidence="4 5">
    <name type="scientific">Enemella evansiae</name>
    <dbReference type="NCBI Taxonomy" id="2016499"/>
    <lineage>
        <taxon>Bacteria</taxon>
        <taxon>Bacillati</taxon>
        <taxon>Actinomycetota</taxon>
        <taxon>Actinomycetes</taxon>
        <taxon>Propionibacteriales</taxon>
        <taxon>Propionibacteriaceae</taxon>
        <taxon>Enemella</taxon>
    </lineage>
</organism>
<dbReference type="Proteomes" id="UP000215896">
    <property type="component" value="Unassembled WGS sequence"/>
</dbReference>
<dbReference type="AlphaFoldDB" id="A0A255GCY0"/>
<feature type="binding site" evidence="2">
    <location>
        <position position="375"/>
    </location>
    <ligand>
        <name>Mn(2+)</name>
        <dbReference type="ChEBI" id="CHEBI:29035"/>
        <label>2</label>
    </ligand>
</feature>
<accession>A0A255GCY0</accession>
<dbReference type="Pfam" id="PF07687">
    <property type="entry name" value="M20_dimer"/>
    <property type="match status" value="1"/>
</dbReference>
<dbReference type="InterPro" id="IPR002933">
    <property type="entry name" value="Peptidase_M20"/>
</dbReference>
<feature type="binding site" evidence="2">
    <location>
        <position position="144"/>
    </location>
    <ligand>
        <name>Mn(2+)</name>
        <dbReference type="ChEBI" id="CHEBI:29035"/>
        <label>2</label>
    </ligand>
</feature>
<comment type="cofactor">
    <cofactor evidence="2">
        <name>Mn(2+)</name>
        <dbReference type="ChEBI" id="CHEBI:29035"/>
    </cofactor>
    <text evidence="2">The Mn(2+) ion enhances activity.</text>
</comment>
<keyword evidence="2" id="KW-0479">Metal-binding</keyword>
<dbReference type="OrthoDB" id="9777385at2"/>
<dbReference type="FunFam" id="3.30.70.360:FF:000001">
    <property type="entry name" value="N-acetyldiaminopimelate deacetylase"/>
    <property type="match status" value="1"/>
</dbReference>
<comment type="caution">
    <text evidence="4">The sequence shown here is derived from an EMBL/GenBank/DDBJ whole genome shotgun (WGS) entry which is preliminary data.</text>
</comment>
<dbReference type="CDD" id="cd03886">
    <property type="entry name" value="M20_Acy1"/>
    <property type="match status" value="1"/>
</dbReference>
<gene>
    <name evidence="4" type="ORF">CGZ94_10000</name>
</gene>
<evidence type="ECO:0000256" key="2">
    <source>
        <dbReference type="PIRSR" id="PIRSR005962-1"/>
    </source>
</evidence>
<feature type="binding site" evidence="2">
    <location>
        <position position="108"/>
    </location>
    <ligand>
        <name>Mn(2+)</name>
        <dbReference type="ChEBI" id="CHEBI:29035"/>
        <label>2</label>
    </ligand>
</feature>
<reference evidence="4 5" key="1">
    <citation type="submission" date="2017-07" db="EMBL/GenBank/DDBJ databases">
        <title>Draft whole genome sequences of clinical Proprionibacteriaceae strains.</title>
        <authorList>
            <person name="Bernier A.-M."/>
            <person name="Bernard K."/>
            <person name="Domingo M.-C."/>
        </authorList>
    </citation>
    <scope>NUCLEOTIDE SEQUENCE [LARGE SCALE GENOMIC DNA]</scope>
    <source>
        <strain evidence="4 5">NML 030167</strain>
    </source>
</reference>